<evidence type="ECO:0000313" key="1">
    <source>
        <dbReference type="EMBL" id="KAK0447357.1"/>
    </source>
</evidence>
<organism evidence="1 2">
    <name type="scientific">Armillaria tabescens</name>
    <name type="common">Ringless honey mushroom</name>
    <name type="synonym">Agaricus tabescens</name>
    <dbReference type="NCBI Taxonomy" id="1929756"/>
    <lineage>
        <taxon>Eukaryota</taxon>
        <taxon>Fungi</taxon>
        <taxon>Dikarya</taxon>
        <taxon>Basidiomycota</taxon>
        <taxon>Agaricomycotina</taxon>
        <taxon>Agaricomycetes</taxon>
        <taxon>Agaricomycetidae</taxon>
        <taxon>Agaricales</taxon>
        <taxon>Marasmiineae</taxon>
        <taxon>Physalacriaceae</taxon>
        <taxon>Desarmillaria</taxon>
    </lineage>
</organism>
<dbReference type="Proteomes" id="UP001175211">
    <property type="component" value="Unassembled WGS sequence"/>
</dbReference>
<gene>
    <name evidence="1" type="ORF">EV420DRAFT_1483734</name>
</gene>
<reference evidence="1" key="1">
    <citation type="submission" date="2023-06" db="EMBL/GenBank/DDBJ databases">
        <authorList>
            <consortium name="Lawrence Berkeley National Laboratory"/>
            <person name="Ahrendt S."/>
            <person name="Sahu N."/>
            <person name="Indic B."/>
            <person name="Wong-Bajracharya J."/>
            <person name="Merenyi Z."/>
            <person name="Ke H.-M."/>
            <person name="Monk M."/>
            <person name="Kocsube S."/>
            <person name="Drula E."/>
            <person name="Lipzen A."/>
            <person name="Balint B."/>
            <person name="Henrissat B."/>
            <person name="Andreopoulos B."/>
            <person name="Martin F.M."/>
            <person name="Harder C.B."/>
            <person name="Rigling D."/>
            <person name="Ford K.L."/>
            <person name="Foster G.D."/>
            <person name="Pangilinan J."/>
            <person name="Papanicolaou A."/>
            <person name="Barry K."/>
            <person name="LaButti K."/>
            <person name="Viragh M."/>
            <person name="Koriabine M."/>
            <person name="Yan M."/>
            <person name="Riley R."/>
            <person name="Champramary S."/>
            <person name="Plett K.L."/>
            <person name="Tsai I.J."/>
            <person name="Slot J."/>
            <person name="Sipos G."/>
            <person name="Plett J."/>
            <person name="Nagy L.G."/>
            <person name="Grigoriev I.V."/>
        </authorList>
    </citation>
    <scope>NUCLEOTIDE SEQUENCE</scope>
    <source>
        <strain evidence="1">CCBAS 213</strain>
    </source>
</reference>
<dbReference type="RefSeq" id="XP_060326078.1">
    <property type="nucleotide sequence ID" value="XM_060470008.1"/>
</dbReference>
<comment type="caution">
    <text evidence="1">The sequence shown here is derived from an EMBL/GenBank/DDBJ whole genome shotgun (WGS) entry which is preliminary data.</text>
</comment>
<dbReference type="AlphaFoldDB" id="A0AA39JRV8"/>
<dbReference type="GeneID" id="85353556"/>
<evidence type="ECO:0000313" key="2">
    <source>
        <dbReference type="Proteomes" id="UP001175211"/>
    </source>
</evidence>
<proteinExistence type="predicted"/>
<dbReference type="EMBL" id="JAUEPS010000044">
    <property type="protein sequence ID" value="KAK0447357.1"/>
    <property type="molecule type" value="Genomic_DNA"/>
</dbReference>
<protein>
    <submittedName>
        <fullName evidence="1">Uncharacterized protein</fullName>
    </submittedName>
</protein>
<accession>A0AA39JRV8</accession>
<keyword evidence="2" id="KW-1185">Reference proteome</keyword>
<sequence>MSTKGRSRTTYIVKTINKALQDHVESKHLVAVSSKYNTNGNVIICTREDQTAVELAKYSHLFTELIASGRDEMSYAGQIDDGTRYKSTTLTQLAKLTVVSGPWVGSIWMFRSYFLVALSHP</sequence>
<name>A0AA39JRV8_ARMTA</name>